<evidence type="ECO:0000313" key="3">
    <source>
        <dbReference type="EMBL" id="RKN21920.1"/>
    </source>
</evidence>
<dbReference type="EMBL" id="RBDY01000010">
    <property type="protein sequence ID" value="RKN21920.1"/>
    <property type="molecule type" value="Genomic_DNA"/>
</dbReference>
<evidence type="ECO:0000313" key="5">
    <source>
        <dbReference type="Proteomes" id="UP000275024"/>
    </source>
</evidence>
<protein>
    <submittedName>
        <fullName evidence="2">DUF397 domain-containing protein</fullName>
    </submittedName>
</protein>
<evidence type="ECO:0000313" key="2">
    <source>
        <dbReference type="EMBL" id="RKN08762.1"/>
    </source>
</evidence>
<keyword evidence="4" id="KW-1185">Reference proteome</keyword>
<evidence type="ECO:0000313" key="4">
    <source>
        <dbReference type="Proteomes" id="UP000268652"/>
    </source>
</evidence>
<dbReference type="RefSeq" id="WP_120697840.1">
    <property type="nucleotide sequence ID" value="NZ_RBDX01000010.1"/>
</dbReference>
<name>A0A3A9W7Q5_9ACTN</name>
<reference evidence="4 5" key="1">
    <citation type="submission" date="2018-09" db="EMBL/GenBank/DDBJ databases">
        <title>Streptomyces sp. nov. DS1-2, an endophytic actinomycete isolated from roots of Dendrobium scabrilingue.</title>
        <authorList>
            <person name="Kuncharoen N."/>
            <person name="Kudo T."/>
            <person name="Ohkuma M."/>
            <person name="Yuki M."/>
            <person name="Tanasupawat S."/>
        </authorList>
    </citation>
    <scope>NUCLEOTIDE SEQUENCE [LARGE SCALE GENOMIC DNA]</scope>
    <source>
        <strain evidence="2 5">AZ1-7</strain>
        <strain evidence="3 4">DS1-2</strain>
    </source>
</reference>
<feature type="domain" description="DUF397" evidence="1">
    <location>
        <begin position="10"/>
        <end position="61"/>
    </location>
</feature>
<dbReference type="Pfam" id="PF04149">
    <property type="entry name" value="DUF397"/>
    <property type="match status" value="1"/>
</dbReference>
<gene>
    <name evidence="3" type="ORF">D7318_15480</name>
    <name evidence="2" type="ORF">D7319_14525</name>
</gene>
<dbReference type="Proteomes" id="UP000268652">
    <property type="component" value="Unassembled WGS sequence"/>
</dbReference>
<dbReference type="InterPro" id="IPR007278">
    <property type="entry name" value="DUF397"/>
</dbReference>
<organism evidence="2 5">
    <name type="scientific">Streptomyces radicis</name>
    <dbReference type="NCBI Taxonomy" id="1750517"/>
    <lineage>
        <taxon>Bacteria</taxon>
        <taxon>Bacillati</taxon>
        <taxon>Actinomycetota</taxon>
        <taxon>Actinomycetes</taxon>
        <taxon>Kitasatosporales</taxon>
        <taxon>Streptomycetaceae</taxon>
        <taxon>Streptomyces</taxon>
    </lineage>
</organism>
<dbReference type="AlphaFoldDB" id="A0A3A9W7Q5"/>
<dbReference type="OrthoDB" id="3482540at2"/>
<proteinExistence type="predicted"/>
<accession>A0A3A9W7Q5</accession>
<comment type="caution">
    <text evidence="2">The sequence shown here is derived from an EMBL/GenBank/DDBJ whole genome shotgun (WGS) entry which is preliminary data.</text>
</comment>
<dbReference type="Proteomes" id="UP000275024">
    <property type="component" value="Unassembled WGS sequence"/>
</dbReference>
<sequence length="69" mass="7322">MAMRQGVTCTWRKSSYSGGTGACLEVLIPVRDGLAVRDSKAPAGPRLGFGADAWSAFLAELDDRAFTLC</sequence>
<dbReference type="EMBL" id="RBDX01000010">
    <property type="protein sequence ID" value="RKN08762.1"/>
    <property type="molecule type" value="Genomic_DNA"/>
</dbReference>
<evidence type="ECO:0000259" key="1">
    <source>
        <dbReference type="Pfam" id="PF04149"/>
    </source>
</evidence>